<organism evidence="14">
    <name type="scientific">Darwinula stevensoni</name>
    <dbReference type="NCBI Taxonomy" id="69355"/>
    <lineage>
        <taxon>Eukaryota</taxon>
        <taxon>Metazoa</taxon>
        <taxon>Ecdysozoa</taxon>
        <taxon>Arthropoda</taxon>
        <taxon>Crustacea</taxon>
        <taxon>Oligostraca</taxon>
        <taxon>Ostracoda</taxon>
        <taxon>Podocopa</taxon>
        <taxon>Podocopida</taxon>
        <taxon>Darwinulocopina</taxon>
        <taxon>Darwinuloidea</taxon>
        <taxon>Darwinulidae</taxon>
        <taxon>Darwinula</taxon>
    </lineage>
</organism>
<dbReference type="GO" id="GO:0005856">
    <property type="term" value="C:cytoskeleton"/>
    <property type="evidence" value="ECO:0007669"/>
    <property type="project" value="UniProtKB-SubCell"/>
</dbReference>
<keyword evidence="9" id="KW-0206">Cytoskeleton</keyword>
<sequence>MTGISGRAVLFLVNRANEDWWNVRKTDGRDGFVPANYVKETEPKVVQVKVRKPEVVREMKAVKKTKMVKQNVRVKKVTPPKPPARGIKPHQPNESVEKRLKILNASYNQICKLAQDRHTLLEDAMLLFGFYHECDDFEKWMKDQEKTLQSDKDSQDVDSKKRKFEKFVTDLVAATRRLEDLDKEVDEFAKRGHSQLDKIKARHRQIHALWDRLNRLRQQTEKNLAGASSVELFNRTCDEARDWMEEKMNKMDMEDLGKDLKTVQALQRKHEGLERELAPLEEKVNRVNLLANSVMSSYPNEKANIAARQKELHNLWQKVKGKAADRRNRLEEAVGQAIFLNSAKSLLNWVGTVKEALNADDPVRDVATAEELLKKHGELGDDIRAHDDEFQEVKDLGQKLLKRNPQTRDAIYDHLIQLQVLIQLFDALSRILGARQLELPNFNTRQEEERAIKRGWQEKDDWLRQCRDLQIFEREAEHIDSTTSAHETFLEYEDLGDTVDEVEALLKRHEDFENKLIVQDDRANAFSEMADRLIDAKHYEAKDIDKQRKQILARREAVKEKAAERRGLLHSSQAYQQFQADADDMFTWMTEKRKMASDESYRDLSNLERKLQKHEAFERELRANEGRLRNLNKASPIFFWRQSFITHGHYRKNDIQDTLDTLNKGWGELTGLTKDKGKKLRQASAQHGYNRTLEDAKKKVEEFEFSLQSTDYGSDLRSVKHQLHNHQMLENDMAQWEAKINDLVTLGDEMAKEGHFDSANILQAGKAFKEKFGRLKDPAARRRNALEESLRFYEFCFEVDHQMQWIKEHLPAACSDTIGQSLTEAQSLHKKHKKLSEELAGHEGSIQKTLSQGQALVDQKHPNSRPVEEQCKDLKDAWQDLLEKAKERGYRLDLSLKAQQFFADANEIESWLTEKQDVLLSKDYGRNEEAAKKLLAKHKALELELDSYIGLVTEMGSIAQGMVKSNHPESKMIQNRQGMIAQQVKNLQKMANTRRQKLMESMYRHEYFRESDELEQWINEMMQTASSEDYGKDYEHLVRFFAHHRDSLPITEILCPSQRFFAHHRDYLPITEILCPSQRLFAHHREPELMPTREEDGEKEDVAERSEKLRRHRGVKTEPKYCHPLSFGFSREIREKWGELLEQIQARDEKLEAAGDIHRFNRDVSEALSRMQEKELAMNDDLGRDLNSVQSLIKKHEGFENDLVALEAQLQVLVDDAARLQVEYPGENADHIKEQQEMVVQEWTKLQERASQRKEMLQASLQLQKFLSSVSSSPRHDPIPPRREAIKFPLELQVRDLVTWASDLRSTMMTEEKVRDAASAQTLKAEHESLKAEIEAREDNFSSVVEAGETMISDGHYAAQEVKKKLDSVLEERQKLHAAWHHKKVYLDQLIDLHFFLRDAKQLTTAAATQE</sequence>
<accession>A0A7R8X978</accession>
<name>A0A7R8X978_9CRUS</name>
<feature type="compositionally biased region" description="Basic and acidic residues" evidence="12">
    <location>
        <begin position="1089"/>
        <end position="1107"/>
    </location>
</feature>
<feature type="coiled-coil region" evidence="11">
    <location>
        <begin position="256"/>
        <end position="283"/>
    </location>
</feature>
<evidence type="ECO:0000259" key="13">
    <source>
        <dbReference type="PROSITE" id="PS50002"/>
    </source>
</evidence>
<keyword evidence="7" id="KW-0677">Repeat</keyword>
<feature type="non-terminal residue" evidence="14">
    <location>
        <position position="1411"/>
    </location>
</feature>
<feature type="region of interest" description="Disordered" evidence="12">
    <location>
        <begin position="1089"/>
        <end position="1110"/>
    </location>
</feature>
<dbReference type="InterPro" id="IPR001452">
    <property type="entry name" value="SH3_domain"/>
</dbReference>
<feature type="coiled-coil region" evidence="11">
    <location>
        <begin position="604"/>
        <end position="634"/>
    </location>
</feature>
<keyword evidence="6" id="KW-0597">Phosphoprotein</keyword>
<feature type="coiled-coil region" evidence="11">
    <location>
        <begin position="1189"/>
        <end position="1223"/>
    </location>
</feature>
<dbReference type="InterPro" id="IPR002017">
    <property type="entry name" value="Spectrin_repeat"/>
</dbReference>
<evidence type="ECO:0000256" key="3">
    <source>
        <dbReference type="ARBA" id="ARBA00022443"/>
    </source>
</evidence>
<evidence type="ECO:0000256" key="7">
    <source>
        <dbReference type="ARBA" id="ARBA00022737"/>
    </source>
</evidence>
<evidence type="ECO:0000256" key="1">
    <source>
        <dbReference type="ARBA" id="ARBA00004245"/>
    </source>
</evidence>
<feature type="coiled-coil region" evidence="11">
    <location>
        <begin position="1320"/>
        <end position="1379"/>
    </location>
</feature>
<dbReference type="EMBL" id="LR900329">
    <property type="protein sequence ID" value="CAD7245237.1"/>
    <property type="molecule type" value="Genomic_DNA"/>
</dbReference>
<evidence type="ECO:0000256" key="4">
    <source>
        <dbReference type="ARBA" id="ARBA00022467"/>
    </source>
</evidence>
<gene>
    <name evidence="14" type="ORF">DSTB1V02_LOCUS5111</name>
</gene>
<evidence type="ECO:0000313" key="14">
    <source>
        <dbReference type="EMBL" id="CAD7245237.1"/>
    </source>
</evidence>
<dbReference type="PANTHER" id="PTHR11915">
    <property type="entry name" value="SPECTRIN/FILAMIN RELATED CYTOSKELETAL PROTEIN"/>
    <property type="match status" value="1"/>
</dbReference>
<dbReference type="CDD" id="cd00176">
    <property type="entry name" value="SPEC"/>
    <property type="match status" value="7"/>
</dbReference>
<keyword evidence="15" id="KW-1185">Reference proteome</keyword>
<dbReference type="SUPFAM" id="SSF50044">
    <property type="entry name" value="SH3-domain"/>
    <property type="match status" value="1"/>
</dbReference>
<evidence type="ECO:0000256" key="2">
    <source>
        <dbReference type="ARBA" id="ARBA00006826"/>
    </source>
</evidence>
<dbReference type="GO" id="GO:0003779">
    <property type="term" value="F:actin binding"/>
    <property type="evidence" value="ECO:0007669"/>
    <property type="project" value="UniProtKB-KW"/>
</dbReference>
<evidence type="ECO:0000256" key="9">
    <source>
        <dbReference type="ARBA" id="ARBA00023212"/>
    </source>
</evidence>
<dbReference type="Pfam" id="PF00435">
    <property type="entry name" value="Spectrin"/>
    <property type="match status" value="11"/>
</dbReference>
<dbReference type="OrthoDB" id="9942256at2759"/>
<dbReference type="Gene3D" id="1.20.58.60">
    <property type="match status" value="9"/>
</dbReference>
<dbReference type="Proteomes" id="UP000677054">
    <property type="component" value="Unassembled WGS sequence"/>
</dbReference>
<protein>
    <recommendedName>
        <fullName evidence="13">SH3 domain-containing protein</fullName>
    </recommendedName>
</protein>
<comment type="subcellular location">
    <subcellularLocation>
        <location evidence="1">Cytoplasm</location>
        <location evidence="1">Cytoskeleton</location>
    </subcellularLocation>
</comment>
<dbReference type="GO" id="GO:0051693">
    <property type="term" value="P:actin filament capping"/>
    <property type="evidence" value="ECO:0007669"/>
    <property type="project" value="UniProtKB-KW"/>
</dbReference>
<evidence type="ECO:0000256" key="6">
    <source>
        <dbReference type="ARBA" id="ARBA00022553"/>
    </source>
</evidence>
<dbReference type="EMBL" id="CAJPEV010000812">
    <property type="protein sequence ID" value="CAG0888731.1"/>
    <property type="molecule type" value="Genomic_DNA"/>
</dbReference>
<evidence type="ECO:0000256" key="11">
    <source>
        <dbReference type="SAM" id="Coils"/>
    </source>
</evidence>
<keyword evidence="3 10" id="KW-0728">SH3 domain</keyword>
<keyword evidence="8" id="KW-0009">Actin-binding</keyword>
<evidence type="ECO:0000256" key="12">
    <source>
        <dbReference type="SAM" id="MobiDB-lite"/>
    </source>
</evidence>
<dbReference type="PROSITE" id="PS50002">
    <property type="entry name" value="SH3"/>
    <property type="match status" value="1"/>
</dbReference>
<dbReference type="SUPFAM" id="SSF46966">
    <property type="entry name" value="Spectrin repeat"/>
    <property type="match status" value="9"/>
</dbReference>
<dbReference type="FunFam" id="1.20.58.60:FF:000007">
    <property type="entry name" value="Spectrin alpha chain non-erythrocytic 1"/>
    <property type="match status" value="1"/>
</dbReference>
<reference evidence="14" key="1">
    <citation type="submission" date="2020-11" db="EMBL/GenBank/DDBJ databases">
        <authorList>
            <person name="Tran Van P."/>
        </authorList>
    </citation>
    <scope>NUCLEOTIDE SEQUENCE</scope>
</reference>
<dbReference type="GO" id="GO:0005737">
    <property type="term" value="C:cytoplasm"/>
    <property type="evidence" value="ECO:0007669"/>
    <property type="project" value="UniProtKB-ARBA"/>
</dbReference>
<dbReference type="SMART" id="SM00150">
    <property type="entry name" value="SPEC"/>
    <property type="match status" value="11"/>
</dbReference>
<keyword evidence="4" id="KW-0117">Actin capping</keyword>
<feature type="domain" description="SH3" evidence="13">
    <location>
        <begin position="1"/>
        <end position="43"/>
    </location>
</feature>
<evidence type="ECO:0000256" key="5">
    <source>
        <dbReference type="ARBA" id="ARBA00022490"/>
    </source>
</evidence>
<keyword evidence="5" id="KW-0963">Cytoplasm</keyword>
<dbReference type="InterPro" id="IPR018159">
    <property type="entry name" value="Spectrin/alpha-actinin"/>
</dbReference>
<evidence type="ECO:0000256" key="8">
    <source>
        <dbReference type="ARBA" id="ARBA00023203"/>
    </source>
</evidence>
<evidence type="ECO:0000313" key="15">
    <source>
        <dbReference type="Proteomes" id="UP000677054"/>
    </source>
</evidence>
<dbReference type="Gene3D" id="2.30.30.40">
    <property type="entry name" value="SH3 Domains"/>
    <property type="match status" value="1"/>
</dbReference>
<comment type="similarity">
    <text evidence="2">Belongs to the spectrin family.</text>
</comment>
<proteinExistence type="inferred from homology"/>
<dbReference type="InterPro" id="IPR036028">
    <property type="entry name" value="SH3-like_dom_sf"/>
</dbReference>
<keyword evidence="11" id="KW-0175">Coiled coil</keyword>
<evidence type="ECO:0000256" key="10">
    <source>
        <dbReference type="PROSITE-ProRule" id="PRU00192"/>
    </source>
</evidence>